<protein>
    <submittedName>
        <fullName evidence="2 3">Uncharacterized protein</fullName>
    </submittedName>
</protein>
<evidence type="ECO:0000313" key="4">
    <source>
        <dbReference type="Proteomes" id="UP000030765"/>
    </source>
</evidence>
<evidence type="ECO:0000256" key="1">
    <source>
        <dbReference type="SAM" id="MobiDB-lite"/>
    </source>
</evidence>
<dbReference type="VEuPathDB" id="VectorBase:ASIC018952"/>
<dbReference type="EMBL" id="ATLV01024098">
    <property type="status" value="NOT_ANNOTATED_CDS"/>
    <property type="molecule type" value="Genomic_DNA"/>
</dbReference>
<feature type="region of interest" description="Disordered" evidence="1">
    <location>
        <begin position="1"/>
        <end position="57"/>
    </location>
</feature>
<reference evidence="2 4" key="1">
    <citation type="journal article" date="2014" name="BMC Genomics">
        <title>Genome sequence of Anopheles sinensis provides insight into genetics basis of mosquito competence for malaria parasites.</title>
        <authorList>
            <person name="Zhou D."/>
            <person name="Zhang D."/>
            <person name="Ding G."/>
            <person name="Shi L."/>
            <person name="Hou Q."/>
            <person name="Ye Y."/>
            <person name="Xu Y."/>
            <person name="Zhou H."/>
            <person name="Xiong C."/>
            <person name="Li S."/>
            <person name="Yu J."/>
            <person name="Hong S."/>
            <person name="Yu X."/>
            <person name="Zou P."/>
            <person name="Chen C."/>
            <person name="Chang X."/>
            <person name="Wang W."/>
            <person name="Lv Y."/>
            <person name="Sun Y."/>
            <person name="Ma L."/>
            <person name="Shen B."/>
            <person name="Zhu C."/>
        </authorList>
    </citation>
    <scope>NUCLEOTIDE SEQUENCE [LARGE SCALE GENOMIC DNA]</scope>
</reference>
<feature type="compositionally biased region" description="Basic and acidic residues" evidence="1">
    <location>
        <begin position="1"/>
        <end position="13"/>
    </location>
</feature>
<keyword evidence="4" id="KW-1185">Reference proteome</keyword>
<dbReference type="Proteomes" id="UP000030765">
    <property type="component" value="Unassembled WGS sequence"/>
</dbReference>
<reference evidence="3" key="2">
    <citation type="submission" date="2020-05" db="UniProtKB">
        <authorList>
            <consortium name="EnsemblMetazoa"/>
        </authorList>
    </citation>
    <scope>IDENTIFICATION</scope>
</reference>
<organism evidence="2">
    <name type="scientific">Anopheles sinensis</name>
    <name type="common">Mosquito</name>
    <dbReference type="NCBI Taxonomy" id="74873"/>
    <lineage>
        <taxon>Eukaryota</taxon>
        <taxon>Metazoa</taxon>
        <taxon>Ecdysozoa</taxon>
        <taxon>Arthropoda</taxon>
        <taxon>Hexapoda</taxon>
        <taxon>Insecta</taxon>
        <taxon>Pterygota</taxon>
        <taxon>Neoptera</taxon>
        <taxon>Endopterygota</taxon>
        <taxon>Diptera</taxon>
        <taxon>Nematocera</taxon>
        <taxon>Culicoidea</taxon>
        <taxon>Culicidae</taxon>
        <taxon>Anophelinae</taxon>
        <taxon>Anopheles</taxon>
    </lineage>
</organism>
<dbReference type="EMBL" id="KE525349">
    <property type="protein sequence ID" value="KFB50628.1"/>
    <property type="molecule type" value="Genomic_DNA"/>
</dbReference>
<dbReference type="EnsemblMetazoa" id="ASIC018952-RA">
    <property type="protein sequence ID" value="ASIC018952-PA"/>
    <property type="gene ID" value="ASIC018952"/>
</dbReference>
<evidence type="ECO:0000313" key="2">
    <source>
        <dbReference type="EMBL" id="KFB50628.1"/>
    </source>
</evidence>
<gene>
    <name evidence="2" type="ORF">ZHAS_00018952</name>
</gene>
<accession>A0A084WK84</accession>
<name>A0A084WK84_ANOSI</name>
<dbReference type="AlphaFoldDB" id="A0A084WK84"/>
<proteinExistence type="predicted"/>
<evidence type="ECO:0000313" key="3">
    <source>
        <dbReference type="EnsemblMetazoa" id="ASIC018952-PA"/>
    </source>
</evidence>
<sequence length="102" mass="11290">MEWSERERDRLTAEQHNTTRTLPTGRLHQTPCTPLPSPIGSTAADADGFDTDADVGGREEGIGARLWLKSTPHSGRSQATFIDSYASMAHRNSPGIWQRSKR</sequence>